<accession>A0ABP8S9E6</accession>
<evidence type="ECO:0000313" key="1">
    <source>
        <dbReference type="EMBL" id="GAA4563732.1"/>
    </source>
</evidence>
<dbReference type="EMBL" id="BAABGU010000003">
    <property type="protein sequence ID" value="GAA4563732.1"/>
    <property type="molecule type" value="Genomic_DNA"/>
</dbReference>
<gene>
    <name evidence="1" type="ORF">GCM10023176_08280</name>
</gene>
<protein>
    <submittedName>
        <fullName evidence="1">Uncharacterized protein</fullName>
    </submittedName>
</protein>
<sequence length="62" mass="5884">MQDGAAGVGVFDQVFDEVMGDGLPADGGSFLGEADESVGGVEVDQAQGKGAAAAAGGLGVQT</sequence>
<name>A0ABP8S9E6_9ACTN</name>
<keyword evidence="2" id="KW-1185">Reference proteome</keyword>
<organism evidence="1 2">
    <name type="scientific">Micromonospora coerulea</name>
    <dbReference type="NCBI Taxonomy" id="47856"/>
    <lineage>
        <taxon>Bacteria</taxon>
        <taxon>Bacillati</taxon>
        <taxon>Actinomycetota</taxon>
        <taxon>Actinomycetes</taxon>
        <taxon>Micromonosporales</taxon>
        <taxon>Micromonosporaceae</taxon>
        <taxon>Micromonospora</taxon>
    </lineage>
</organism>
<dbReference type="Proteomes" id="UP001500307">
    <property type="component" value="Unassembled WGS sequence"/>
</dbReference>
<comment type="caution">
    <text evidence="1">The sequence shown here is derived from an EMBL/GenBank/DDBJ whole genome shotgun (WGS) entry which is preliminary data.</text>
</comment>
<evidence type="ECO:0000313" key="2">
    <source>
        <dbReference type="Proteomes" id="UP001500307"/>
    </source>
</evidence>
<proteinExistence type="predicted"/>
<reference evidence="2" key="1">
    <citation type="journal article" date="2019" name="Int. J. Syst. Evol. Microbiol.">
        <title>The Global Catalogue of Microorganisms (GCM) 10K type strain sequencing project: providing services to taxonomists for standard genome sequencing and annotation.</title>
        <authorList>
            <consortium name="The Broad Institute Genomics Platform"/>
            <consortium name="The Broad Institute Genome Sequencing Center for Infectious Disease"/>
            <person name="Wu L."/>
            <person name="Ma J."/>
        </authorList>
    </citation>
    <scope>NUCLEOTIDE SEQUENCE [LARGE SCALE GENOMIC DNA]</scope>
    <source>
        <strain evidence="2">JCM 3175</strain>
    </source>
</reference>